<protein>
    <submittedName>
        <fullName evidence="4">ATP-dependent endonuclease</fullName>
    </submittedName>
</protein>
<evidence type="ECO:0000313" key="5">
    <source>
        <dbReference type="Proteomes" id="UP000238196"/>
    </source>
</evidence>
<dbReference type="InterPro" id="IPR038729">
    <property type="entry name" value="Rad50/SbcC_AAA"/>
</dbReference>
<dbReference type="InterPro" id="IPR051396">
    <property type="entry name" value="Bact_Antivir_Def_Nuclease"/>
</dbReference>
<dbReference type="Pfam" id="PF13476">
    <property type="entry name" value="AAA_23"/>
    <property type="match status" value="1"/>
</dbReference>
<dbReference type="InterPro" id="IPR041685">
    <property type="entry name" value="AAA_GajA/Old/RecF-like"/>
</dbReference>
<dbReference type="GO" id="GO:0004519">
    <property type="term" value="F:endonuclease activity"/>
    <property type="evidence" value="ECO:0007669"/>
    <property type="project" value="UniProtKB-KW"/>
</dbReference>
<organism evidence="4 5">
    <name type="scientific">Proteobacteria bacterium 228</name>
    <dbReference type="NCBI Taxonomy" id="2083153"/>
    <lineage>
        <taxon>Bacteria</taxon>
        <taxon>Pseudomonadati</taxon>
        <taxon>Pseudomonadota</taxon>
    </lineage>
</organism>
<dbReference type="CDD" id="cd01026">
    <property type="entry name" value="TOPRIM_OLD"/>
    <property type="match status" value="1"/>
</dbReference>
<keyword evidence="4" id="KW-0540">Nuclease</keyword>
<dbReference type="Proteomes" id="UP000238196">
    <property type="component" value="Unassembled WGS sequence"/>
</dbReference>
<proteinExistence type="predicted"/>
<dbReference type="InterPro" id="IPR034139">
    <property type="entry name" value="TOPRIM_OLD"/>
</dbReference>
<keyword evidence="4" id="KW-0255">Endonuclease</keyword>
<keyword evidence="4" id="KW-0378">Hydrolase</keyword>
<feature type="domain" description="Rad50/SbcC-type AAA" evidence="2">
    <location>
        <begin position="10"/>
        <end position="55"/>
    </location>
</feature>
<gene>
    <name evidence="4" type="ORF">C4K68_04575</name>
</gene>
<sequence>MCLKHIWARNYRVFGDGKTASELDWELNPGLNILVGENDAGKTAIVDAIRQILLTTSYEPVRLFEQDFHIDGNVRAQTLSIQATLCGLSEDQEASVLEWLTLGTDGKCSLILHLEARYLPPKATKRARIDTIVRTGAAGAGPEVGYAVRELVRATYLKPLRDAEAELRPGRQSRLSQILGAHSNIAGQEVNDFDKTSPKNIPANLVGLMAFSQYHLGEHEVIKGVEKDINDNFLGQFAFSGEELQSRIRIAPDLSLTPILEKFELSLLPGAHIHPDERCARGLGYNNALFMATELVLLRGGEELALLLVEEPEAHLHPQLQDRVMDLLKEHSNEKQKEKRVQVIITTHSPSLVSTANIEDMTLVNKAQTFPLAVGKTKLQRTDYSFLRRFIDATKANLFFARGIMMVEGPAEAILIPTIAEMCGRSFSKNGVSMVNVGSTGLYHYARILQREGTGSDIPIPVVCLTDRDIVPDVAKTYVAIPKEKKRFDSDYSTQEIEEVVQRKKARAEGGKTIVCVSDRWTLEFDLALHGCAKLMHLAITLAVKAKSRQERLTEEDEKETLANAKSAWASLESAGHTKEELAAIIYQPLYLKTASKAIAAEYAAHLFCSGKYGKGEDLFNALPPYLQTALSHLTIAPTAKPTVTAESAAAVSECASTTG</sequence>
<dbReference type="PANTHER" id="PTHR43581">
    <property type="entry name" value="ATP/GTP PHOSPHATASE"/>
    <property type="match status" value="1"/>
</dbReference>
<evidence type="ECO:0000259" key="3">
    <source>
        <dbReference type="Pfam" id="PF20469"/>
    </source>
</evidence>
<dbReference type="GO" id="GO:0016887">
    <property type="term" value="F:ATP hydrolysis activity"/>
    <property type="evidence" value="ECO:0007669"/>
    <property type="project" value="InterPro"/>
</dbReference>
<comment type="caution">
    <text evidence="4">The sequence shown here is derived from an EMBL/GenBank/DDBJ whole genome shotgun (WGS) entry which is preliminary data.</text>
</comment>
<feature type="domain" description="OLD protein-like TOPRIM" evidence="3">
    <location>
        <begin position="399"/>
        <end position="469"/>
    </location>
</feature>
<dbReference type="EMBL" id="PRLP01000013">
    <property type="protein sequence ID" value="PPC78578.1"/>
    <property type="molecule type" value="Genomic_DNA"/>
</dbReference>
<dbReference type="SUPFAM" id="SSF52540">
    <property type="entry name" value="P-loop containing nucleoside triphosphate hydrolases"/>
    <property type="match status" value="1"/>
</dbReference>
<dbReference type="InterPro" id="IPR027417">
    <property type="entry name" value="P-loop_NTPase"/>
</dbReference>
<dbReference type="Gene3D" id="3.40.50.300">
    <property type="entry name" value="P-loop containing nucleotide triphosphate hydrolases"/>
    <property type="match status" value="2"/>
</dbReference>
<dbReference type="OrthoDB" id="7410968at2"/>
<dbReference type="PANTHER" id="PTHR43581:SF4">
    <property type="entry name" value="ATP_GTP PHOSPHATASE"/>
    <property type="match status" value="1"/>
</dbReference>
<dbReference type="GO" id="GO:0006302">
    <property type="term" value="P:double-strand break repair"/>
    <property type="evidence" value="ECO:0007669"/>
    <property type="project" value="InterPro"/>
</dbReference>
<name>A0A2S5KV32_9PROT</name>
<dbReference type="Pfam" id="PF20469">
    <property type="entry name" value="OLD-like_TOPRIM"/>
    <property type="match status" value="1"/>
</dbReference>
<feature type="domain" description="Endonuclease GajA/Old nuclease/RecF-like AAA" evidence="1">
    <location>
        <begin position="281"/>
        <end position="353"/>
    </location>
</feature>
<reference evidence="4 5" key="1">
    <citation type="submission" date="2018-02" db="EMBL/GenBank/DDBJ databases">
        <title>novel marine gammaproteobacteria from coastal saline agro ecosystem.</title>
        <authorList>
            <person name="Krishnan R."/>
            <person name="Ramesh Kumar N."/>
        </authorList>
    </citation>
    <scope>NUCLEOTIDE SEQUENCE [LARGE SCALE GENOMIC DNA]</scope>
    <source>
        <strain evidence="4 5">228</strain>
    </source>
</reference>
<evidence type="ECO:0000313" key="4">
    <source>
        <dbReference type="EMBL" id="PPC78578.1"/>
    </source>
</evidence>
<dbReference type="Pfam" id="PF13175">
    <property type="entry name" value="AAA_15"/>
    <property type="match status" value="1"/>
</dbReference>
<evidence type="ECO:0000259" key="2">
    <source>
        <dbReference type="Pfam" id="PF13476"/>
    </source>
</evidence>
<dbReference type="AlphaFoldDB" id="A0A2S5KV32"/>
<evidence type="ECO:0000259" key="1">
    <source>
        <dbReference type="Pfam" id="PF13175"/>
    </source>
</evidence>
<accession>A0A2S5KV32</accession>